<evidence type="ECO:0000256" key="4">
    <source>
        <dbReference type="ARBA" id="ARBA00023186"/>
    </source>
</evidence>
<evidence type="ECO:0000313" key="6">
    <source>
        <dbReference type="EMBL" id="GGG66812.1"/>
    </source>
</evidence>
<dbReference type="PIRSF" id="PIRSF002583">
    <property type="entry name" value="Hsp90"/>
    <property type="match status" value="1"/>
</dbReference>
<feature type="binding site" evidence="5">
    <location>
        <position position="35"/>
    </location>
    <ligand>
        <name>ATP</name>
        <dbReference type="ChEBI" id="CHEBI:30616"/>
    </ligand>
</feature>
<dbReference type="InterPro" id="IPR020568">
    <property type="entry name" value="Ribosomal_Su5_D2-typ_SF"/>
</dbReference>
<keyword evidence="7" id="KW-1185">Reference proteome</keyword>
<evidence type="ECO:0000256" key="1">
    <source>
        <dbReference type="ARBA" id="ARBA00008239"/>
    </source>
</evidence>
<protein>
    <submittedName>
        <fullName evidence="6">Molecular chaperone HtpG</fullName>
    </submittedName>
</protein>
<keyword evidence="2 5" id="KW-0547">Nucleotide-binding</keyword>
<dbReference type="RefSeq" id="WP_229692087.1">
    <property type="nucleotide sequence ID" value="NZ_BMHY01000003.1"/>
</dbReference>
<dbReference type="GO" id="GO:0005524">
    <property type="term" value="F:ATP binding"/>
    <property type="evidence" value="ECO:0007669"/>
    <property type="project" value="UniProtKB-KW"/>
</dbReference>
<evidence type="ECO:0000313" key="7">
    <source>
        <dbReference type="Proteomes" id="UP000600247"/>
    </source>
</evidence>
<gene>
    <name evidence="6" type="ORF">GCM10010918_21640</name>
</gene>
<dbReference type="InterPro" id="IPR001404">
    <property type="entry name" value="Hsp90_fam"/>
</dbReference>
<dbReference type="InterPro" id="IPR020575">
    <property type="entry name" value="Hsp90_N"/>
</dbReference>
<feature type="binding site" evidence="5">
    <location>
        <position position="31"/>
    </location>
    <ligand>
        <name>ATP</name>
        <dbReference type="ChEBI" id="CHEBI:30616"/>
    </ligand>
</feature>
<reference evidence="6 7" key="1">
    <citation type="journal article" date="2014" name="Int. J. Syst. Evol. Microbiol.">
        <title>Complete genome sequence of Corynebacterium casei LMG S-19264T (=DSM 44701T), isolated from a smear-ripened cheese.</title>
        <authorList>
            <consortium name="US DOE Joint Genome Institute (JGI-PGF)"/>
            <person name="Walter F."/>
            <person name="Albersmeier A."/>
            <person name="Kalinowski J."/>
            <person name="Ruckert C."/>
        </authorList>
    </citation>
    <scope>NUCLEOTIDE SEQUENCE [LARGE SCALE GENOMIC DNA]</scope>
    <source>
        <strain evidence="6 7">CGMCC 1.15286</strain>
    </source>
</reference>
<dbReference type="SUPFAM" id="SSF55874">
    <property type="entry name" value="ATPase domain of HSP90 chaperone/DNA topoisomerase II/histidine kinase"/>
    <property type="match status" value="1"/>
</dbReference>
<evidence type="ECO:0000256" key="3">
    <source>
        <dbReference type="ARBA" id="ARBA00022840"/>
    </source>
</evidence>
<evidence type="ECO:0000256" key="5">
    <source>
        <dbReference type="PIRSR" id="PIRSR002583-1"/>
    </source>
</evidence>
<comment type="similarity">
    <text evidence="1">Belongs to the heat shock protein 90 family.</text>
</comment>
<feature type="binding site" evidence="5">
    <location>
        <position position="69"/>
    </location>
    <ligand>
        <name>ATP</name>
        <dbReference type="ChEBI" id="CHEBI:30616"/>
    </ligand>
</feature>
<dbReference type="GO" id="GO:0140662">
    <property type="term" value="F:ATP-dependent protein folding chaperone"/>
    <property type="evidence" value="ECO:0007669"/>
    <property type="project" value="InterPro"/>
</dbReference>
<dbReference type="InterPro" id="IPR036890">
    <property type="entry name" value="HATPase_C_sf"/>
</dbReference>
<name>A0A917H4J0_9BACL</name>
<dbReference type="Pfam" id="PF13589">
    <property type="entry name" value="HATPase_c_3"/>
    <property type="match status" value="1"/>
</dbReference>
<dbReference type="Proteomes" id="UP000600247">
    <property type="component" value="Unassembled WGS sequence"/>
</dbReference>
<dbReference type="PANTHER" id="PTHR11528">
    <property type="entry name" value="HEAT SHOCK PROTEIN 90 FAMILY MEMBER"/>
    <property type="match status" value="1"/>
</dbReference>
<accession>A0A917H4J0</accession>
<comment type="caution">
    <text evidence="6">The sequence shown here is derived from an EMBL/GenBank/DDBJ whole genome shotgun (WGS) entry which is preliminary data.</text>
</comment>
<evidence type="ECO:0000256" key="2">
    <source>
        <dbReference type="ARBA" id="ARBA00022741"/>
    </source>
</evidence>
<feature type="binding site" evidence="5">
    <location>
        <position position="155"/>
    </location>
    <ligand>
        <name>ATP</name>
        <dbReference type="ChEBI" id="CHEBI:30616"/>
    </ligand>
</feature>
<dbReference type="NCBIfam" id="NF010683">
    <property type="entry name" value="PRK14083.1"/>
    <property type="match status" value="1"/>
</dbReference>
<dbReference type="Gene3D" id="3.30.565.10">
    <property type="entry name" value="Histidine kinase-like ATPase, C-terminal domain"/>
    <property type="match status" value="1"/>
</dbReference>
<proteinExistence type="inferred from homology"/>
<dbReference type="Pfam" id="PF00183">
    <property type="entry name" value="HSP90"/>
    <property type="match status" value="1"/>
</dbReference>
<dbReference type="SUPFAM" id="SSF54211">
    <property type="entry name" value="Ribosomal protein S5 domain 2-like"/>
    <property type="match status" value="1"/>
</dbReference>
<keyword evidence="4" id="KW-0143">Chaperone</keyword>
<dbReference type="Gene3D" id="3.30.230.80">
    <property type="match status" value="1"/>
</dbReference>
<organism evidence="6 7">
    <name type="scientific">Paenibacillus radicis</name>
    <name type="common">ex Gao et al. 2016</name>
    <dbReference type="NCBI Taxonomy" id="1737354"/>
    <lineage>
        <taxon>Bacteria</taxon>
        <taxon>Bacillati</taxon>
        <taxon>Bacillota</taxon>
        <taxon>Bacilli</taxon>
        <taxon>Bacillales</taxon>
        <taxon>Paenibacillaceae</taxon>
        <taxon>Paenibacillus</taxon>
    </lineage>
</organism>
<keyword evidence="3 5" id="KW-0067">ATP-binding</keyword>
<sequence length="594" mass="67225">MENMNFQVNLQGIIDLLSNHLYSDPGVFIRELLQNGVDAITARRKLGHQYEERVTVELFPSSHTLSLQDNGAGLTLQEIEQFLARIGSTTKKGDLDAAEAFIGQFGVGLLACFVVSDEIVLITRSAADGDSLEWRGKPDGTYAIKKLNNQAPIGTTVYLKAKPEYEDYFEYDRVSDLLTRYGQFLPTPIYLTEGGNEERINESLPPWKLDRAGALDYIEHSAYYKPMDAIPLHSAIGGVEGVAYILPYAVSLQDEKRHQVYLKNMLLSDKMATILPPWAFFVNGIMNTDSLRPTASREAFQENDLFFLVRDELGNCIKQHLIGLSEQDPELLKRIILIHYASLKAMAVEDEELYELIIRYLNFETSYGDMSMSDILSSYPEILVTTTLDEFRQIARVARSQGLMVINGGYVHDFELVRKLPSVSEDVDVSILDILAIANRFERLAGEERKALEPFRDLADALLERFQCRCSIRWFEPADIPALYTTNEEVNLFKLADDSEREANALFASIVQVIRQELYDEPFARLCFNYNNPIVRKAAASGDIELQKVCIELFYTQALLMGNHSMNAEELRLMNESLLHFMNRGLDEAVGGAR</sequence>
<dbReference type="EMBL" id="BMHY01000003">
    <property type="protein sequence ID" value="GGG66812.1"/>
    <property type="molecule type" value="Genomic_DNA"/>
</dbReference>
<dbReference type="PRINTS" id="PR00775">
    <property type="entry name" value="HEATSHOCK90"/>
</dbReference>
<dbReference type="AlphaFoldDB" id="A0A917H4J0"/>
<dbReference type="GO" id="GO:0051082">
    <property type="term" value="F:unfolded protein binding"/>
    <property type="evidence" value="ECO:0007669"/>
    <property type="project" value="InterPro"/>
</dbReference>
<dbReference type="GO" id="GO:0016887">
    <property type="term" value="F:ATP hydrolysis activity"/>
    <property type="evidence" value="ECO:0007669"/>
    <property type="project" value="InterPro"/>
</dbReference>